<protein>
    <submittedName>
        <fullName evidence="2">Ubiquitin-like protein</fullName>
    </submittedName>
</protein>
<feature type="domain" description="Ubiquitin-like" evidence="1">
    <location>
        <begin position="237"/>
        <end position="312"/>
    </location>
</feature>
<evidence type="ECO:0000259" key="1">
    <source>
        <dbReference type="PROSITE" id="PS50053"/>
    </source>
</evidence>
<dbReference type="PRINTS" id="PR00348">
    <property type="entry name" value="UBIQUITIN"/>
</dbReference>
<organism evidence="2">
    <name type="scientific">Adineta vaga</name>
    <name type="common">Rotifer</name>
    <name type="synonym">Callidina vaga</name>
    <dbReference type="NCBI Taxonomy" id="104782"/>
    <lineage>
        <taxon>Eukaryota</taxon>
        <taxon>Metazoa</taxon>
        <taxon>Spiralia</taxon>
        <taxon>Gnathifera</taxon>
        <taxon>Rotifera</taxon>
        <taxon>Eurotatoria</taxon>
        <taxon>Bdelloidea</taxon>
        <taxon>Adinetida</taxon>
        <taxon>Adinetidae</taxon>
        <taxon>Adineta</taxon>
    </lineage>
</organism>
<dbReference type="FunFam" id="3.10.20.90:FF:000379">
    <property type="entry name" value="Ubiquitin/ribosomal protein CEP52"/>
    <property type="match status" value="1"/>
</dbReference>
<dbReference type="InterPro" id="IPR050158">
    <property type="entry name" value="Ubiquitin_ubiquitin-like"/>
</dbReference>
<sequence>MKFLLDIHQMATSAVIPNTATSFVYEDLVYQVQNLQNQMIRMENILSSRYEIEKKVENQIKSRSFIFIDPYGNRTTKKYMDHELIEKILRKYKKDYVPKYLQDLIKIGIIKDKNISPLNECELKSTVSKFDHECVFVIYVEIILWIGYYEDLLPRRITLNVLLTDNMNKIKMKLKEERNFDDIQLKKCEIEGNIRPNEKNWIEGKSIKLEDTILLAELYQKNWILMDSDIHSNISYFQLIIKTLTGKDLTLNVNSEMDIATVRELIQGKEGIPSDQQRLINRGIQLEDGKTLSDYSIERETTLYLVLRLRGGMYHFTSGRQGFCNLPKNTATAVHNVHALKFPFSNDFQQSPSSHLQNSILEARTLLSTLYREIQEFASFDGSPDLKPIILPTSIDNEEKSESEDDD</sequence>
<dbReference type="InterPro" id="IPR000626">
    <property type="entry name" value="Ubiquitin-like_dom"/>
</dbReference>
<dbReference type="PANTHER" id="PTHR10666">
    <property type="entry name" value="UBIQUITIN"/>
    <property type="match status" value="1"/>
</dbReference>
<accession>B3G4H1</accession>
<dbReference type="InterPro" id="IPR019956">
    <property type="entry name" value="Ubiquitin_dom"/>
</dbReference>
<proteinExistence type="predicted"/>
<dbReference type="Gene3D" id="3.10.20.90">
    <property type="entry name" value="Phosphatidylinositol 3-kinase Catalytic Subunit, Chain A, domain 1"/>
    <property type="match status" value="1"/>
</dbReference>
<dbReference type="SUPFAM" id="SSF54236">
    <property type="entry name" value="Ubiquitin-like"/>
    <property type="match status" value="1"/>
</dbReference>
<reference evidence="2" key="1">
    <citation type="journal article" date="2008" name="Science">
        <title>Massive horizontal gene transfer in bdelloid rotifers.</title>
        <authorList>
            <person name="Gladyshev E.A."/>
            <person name="Meselson M.S."/>
            <person name="Arkhipova I.R."/>
        </authorList>
    </citation>
    <scope>NUCLEOTIDE SEQUENCE</scope>
</reference>
<dbReference type="InterPro" id="IPR029071">
    <property type="entry name" value="Ubiquitin-like_domsf"/>
</dbReference>
<name>B3G4H1_ADIVA</name>
<dbReference type="AlphaFoldDB" id="B3G4H1"/>
<dbReference type="EMBL" id="EU643480">
    <property type="protein sequence ID" value="ACD54719.1"/>
    <property type="molecule type" value="Genomic_DNA"/>
</dbReference>
<dbReference type="PROSITE" id="PS50053">
    <property type="entry name" value="UBIQUITIN_2"/>
    <property type="match status" value="1"/>
</dbReference>
<dbReference type="SMART" id="SM00213">
    <property type="entry name" value="UBQ"/>
    <property type="match status" value="1"/>
</dbReference>
<evidence type="ECO:0000313" key="2">
    <source>
        <dbReference type="EMBL" id="ACD54719.1"/>
    </source>
</evidence>
<dbReference type="Pfam" id="PF00240">
    <property type="entry name" value="ubiquitin"/>
    <property type="match status" value="1"/>
</dbReference>